<dbReference type="KEGG" id="more:E1B28_002775"/>
<organism evidence="1 2">
    <name type="scientific">Marasmius oreades</name>
    <name type="common">fairy-ring Marasmius</name>
    <dbReference type="NCBI Taxonomy" id="181124"/>
    <lineage>
        <taxon>Eukaryota</taxon>
        <taxon>Fungi</taxon>
        <taxon>Dikarya</taxon>
        <taxon>Basidiomycota</taxon>
        <taxon>Agaricomycotina</taxon>
        <taxon>Agaricomycetes</taxon>
        <taxon>Agaricomycetidae</taxon>
        <taxon>Agaricales</taxon>
        <taxon>Marasmiineae</taxon>
        <taxon>Marasmiaceae</taxon>
        <taxon>Marasmius</taxon>
    </lineage>
</organism>
<name>A0A9P7UPA2_9AGAR</name>
<evidence type="ECO:0000313" key="1">
    <source>
        <dbReference type="EMBL" id="KAG7086854.1"/>
    </source>
</evidence>
<dbReference type="Proteomes" id="UP001049176">
    <property type="component" value="Chromosome 10"/>
</dbReference>
<dbReference type="EMBL" id="CM032190">
    <property type="protein sequence ID" value="KAG7086854.1"/>
    <property type="molecule type" value="Genomic_DNA"/>
</dbReference>
<evidence type="ECO:0000313" key="2">
    <source>
        <dbReference type="Proteomes" id="UP001049176"/>
    </source>
</evidence>
<sequence>MTRQMDALALTSLLASISPLAASTNISLALLLVFPSLHIPTTLRFEVIDLYLTSSSTYSLAFRSGPVDSRIDGFLFPPHPVRALPASLRQPHSSRISLSSLSTLSLFLPSIGSTHLIG</sequence>
<dbReference type="AlphaFoldDB" id="A0A9P7UPA2"/>
<comment type="caution">
    <text evidence="1">The sequence shown here is derived from an EMBL/GenBank/DDBJ whole genome shotgun (WGS) entry which is preliminary data.</text>
</comment>
<keyword evidence="2" id="KW-1185">Reference proteome</keyword>
<dbReference type="RefSeq" id="XP_043003325.1">
    <property type="nucleotide sequence ID" value="XM_043159720.1"/>
</dbReference>
<proteinExistence type="predicted"/>
<gene>
    <name evidence="1" type="ORF">E1B28_002775</name>
</gene>
<accession>A0A9P7UPA2</accession>
<protein>
    <submittedName>
        <fullName evidence="1">Uncharacterized protein</fullName>
    </submittedName>
</protein>
<dbReference type="GeneID" id="66071851"/>
<reference evidence="1" key="1">
    <citation type="journal article" date="2021" name="Genome Biol. Evol.">
        <title>The assembled and annotated genome of the fairy-ring fungus Marasmius oreades.</title>
        <authorList>
            <person name="Hiltunen M."/>
            <person name="Ament-Velasquez S.L."/>
            <person name="Johannesson H."/>
        </authorList>
    </citation>
    <scope>NUCLEOTIDE SEQUENCE</scope>
    <source>
        <strain evidence="1">03SP1</strain>
    </source>
</reference>